<keyword evidence="4" id="KW-1185">Reference proteome</keyword>
<dbReference type="InterPro" id="IPR027275">
    <property type="entry name" value="PRC-brl_dom"/>
</dbReference>
<dbReference type="InterPro" id="IPR011033">
    <property type="entry name" value="PRC_barrel-like_sf"/>
</dbReference>
<reference evidence="3" key="1">
    <citation type="submission" date="2022-09" db="EMBL/GenBank/DDBJ databases">
        <title>genome sequence of Deinococcus rubellus.</title>
        <authorList>
            <person name="Srinivasan S."/>
        </authorList>
    </citation>
    <scope>NUCLEOTIDE SEQUENCE</scope>
    <source>
        <strain evidence="3">Ant6</strain>
    </source>
</reference>
<proteinExistence type="predicted"/>
<gene>
    <name evidence="3" type="ORF">N0D28_13085</name>
</gene>
<dbReference type="Proteomes" id="UP001060261">
    <property type="component" value="Chromosome"/>
</dbReference>
<feature type="compositionally biased region" description="Polar residues" evidence="1">
    <location>
        <begin position="495"/>
        <end position="506"/>
    </location>
</feature>
<protein>
    <submittedName>
        <fullName evidence="3">PRC-barrel domain-containing protein</fullName>
    </submittedName>
</protein>
<evidence type="ECO:0000259" key="2">
    <source>
        <dbReference type="Pfam" id="PF05239"/>
    </source>
</evidence>
<dbReference type="RefSeq" id="WP_260559935.1">
    <property type="nucleotide sequence ID" value="NZ_BAABEC010000074.1"/>
</dbReference>
<feature type="domain" description="PRC-barrel" evidence="2">
    <location>
        <begin position="93"/>
        <end position="158"/>
    </location>
</feature>
<name>A0ABY5YGX9_9DEIO</name>
<feature type="domain" description="PRC-barrel" evidence="2">
    <location>
        <begin position="2"/>
        <end position="69"/>
    </location>
</feature>
<evidence type="ECO:0000313" key="3">
    <source>
        <dbReference type="EMBL" id="UWX63652.1"/>
    </source>
</evidence>
<feature type="region of interest" description="Disordered" evidence="1">
    <location>
        <begin position="487"/>
        <end position="506"/>
    </location>
</feature>
<accession>A0ABY5YGX9</accession>
<dbReference type="EMBL" id="CP104213">
    <property type="protein sequence ID" value="UWX63652.1"/>
    <property type="molecule type" value="Genomic_DNA"/>
</dbReference>
<dbReference type="Pfam" id="PF05239">
    <property type="entry name" value="PRC"/>
    <property type="match status" value="2"/>
</dbReference>
<feature type="region of interest" description="Disordered" evidence="1">
    <location>
        <begin position="530"/>
        <end position="551"/>
    </location>
</feature>
<sequence length="635" mass="66090">MIKGKDMIGRTVVAISSGSNIDKVHDLVFDHDANQVLALLVDEGGWFRSAKVVPFEAVRSIGEDAVMIADEGDVVSARDDSRIADLLDTKVGLIGLQLLTTDGRELGRIADVYFEEVSGKVVGYEATGGLFSDLSSGRTFVPAPESISIGDNAAIVPVSVAQAMEEQEAGGFQGALNRAGDNISQNYENLATATKSRQKEYVIGKVTGSDVTTQDGVVLVPRGETITAEQADTAEEQGLLGSLVAAATGGSMQAAYSSAATGVQSRVDDLSSASQDRQAEYVVGKAAGSDVMTEDGVILVAKGSIITAEQAASAREHSLLGQLTAAATSGSVQTLYASASSSVQSRVEDLSSASRERQVEYVLGKVAGSDVHGDDDTVIVLKGQMITPLAVQSAEEKHALGRLVASAASGNVQSGVERLSGGPSVSTATDMPAATPAVSALGRRVRSDVYGPNRTLIAAQGQIVTQGVLERARILDREADLLAATGAGQPVTEGSGPSTSDQLSAGLSNVSAGASNLFDRAKQWLGEKRDDAGEAVDQRQQEAQKQKERDAVGRPVNRVILDPADNIILNIGEIITHKAVAAAREADVLDMLLDSVSKETVSINPLDVRPHETGTAALEAVNEADLHKPDTKSQP</sequence>
<evidence type="ECO:0000256" key="1">
    <source>
        <dbReference type="SAM" id="MobiDB-lite"/>
    </source>
</evidence>
<evidence type="ECO:0000313" key="4">
    <source>
        <dbReference type="Proteomes" id="UP001060261"/>
    </source>
</evidence>
<organism evidence="3 4">
    <name type="scientific">Deinococcus rubellus</name>
    <dbReference type="NCBI Taxonomy" id="1889240"/>
    <lineage>
        <taxon>Bacteria</taxon>
        <taxon>Thermotogati</taxon>
        <taxon>Deinococcota</taxon>
        <taxon>Deinococci</taxon>
        <taxon>Deinococcales</taxon>
        <taxon>Deinococcaceae</taxon>
        <taxon>Deinococcus</taxon>
    </lineage>
</organism>
<dbReference type="Gene3D" id="2.30.30.240">
    <property type="entry name" value="PRC-barrel domain"/>
    <property type="match status" value="2"/>
</dbReference>
<dbReference type="SUPFAM" id="SSF50346">
    <property type="entry name" value="PRC-barrel domain"/>
    <property type="match status" value="2"/>
</dbReference>